<comment type="caution">
    <text evidence="2">The sequence shown here is derived from an EMBL/GenBank/DDBJ whole genome shotgun (WGS) entry which is preliminary data.</text>
</comment>
<keyword evidence="3" id="KW-1185">Reference proteome</keyword>
<feature type="compositionally biased region" description="Basic and acidic residues" evidence="1">
    <location>
        <begin position="34"/>
        <end position="46"/>
    </location>
</feature>
<evidence type="ECO:0000313" key="3">
    <source>
        <dbReference type="Proteomes" id="UP000265520"/>
    </source>
</evidence>
<proteinExistence type="predicted"/>
<dbReference type="Proteomes" id="UP000265520">
    <property type="component" value="Unassembled WGS sequence"/>
</dbReference>
<evidence type="ECO:0000256" key="1">
    <source>
        <dbReference type="SAM" id="MobiDB-lite"/>
    </source>
</evidence>
<feature type="region of interest" description="Disordered" evidence="1">
    <location>
        <begin position="23"/>
        <end position="46"/>
    </location>
</feature>
<reference evidence="2 3" key="1">
    <citation type="journal article" date="2018" name="Front. Plant Sci.">
        <title>Red Clover (Trifolium pratense) and Zigzag Clover (T. medium) - A Picture of Genomic Similarities and Differences.</title>
        <authorList>
            <person name="Dluhosova J."/>
            <person name="Istvanek J."/>
            <person name="Nedelnik J."/>
            <person name="Repkova J."/>
        </authorList>
    </citation>
    <scope>NUCLEOTIDE SEQUENCE [LARGE SCALE GENOMIC DNA]</scope>
    <source>
        <strain evidence="3">cv. 10/8</strain>
        <tissue evidence="2">Leaf</tissue>
    </source>
</reference>
<protein>
    <submittedName>
        <fullName evidence="2">Uncharacterized protein</fullName>
    </submittedName>
</protein>
<feature type="non-terminal residue" evidence="2">
    <location>
        <position position="46"/>
    </location>
</feature>
<evidence type="ECO:0000313" key="2">
    <source>
        <dbReference type="EMBL" id="MCI26825.1"/>
    </source>
</evidence>
<sequence length="46" mass="5210">MASGSNTQKSLPLAGKWTDITLRNYGPNQVPEPTLKHDTKEIWEKQ</sequence>
<organism evidence="2 3">
    <name type="scientific">Trifolium medium</name>
    <dbReference type="NCBI Taxonomy" id="97028"/>
    <lineage>
        <taxon>Eukaryota</taxon>
        <taxon>Viridiplantae</taxon>
        <taxon>Streptophyta</taxon>
        <taxon>Embryophyta</taxon>
        <taxon>Tracheophyta</taxon>
        <taxon>Spermatophyta</taxon>
        <taxon>Magnoliopsida</taxon>
        <taxon>eudicotyledons</taxon>
        <taxon>Gunneridae</taxon>
        <taxon>Pentapetalae</taxon>
        <taxon>rosids</taxon>
        <taxon>fabids</taxon>
        <taxon>Fabales</taxon>
        <taxon>Fabaceae</taxon>
        <taxon>Papilionoideae</taxon>
        <taxon>50 kb inversion clade</taxon>
        <taxon>NPAAA clade</taxon>
        <taxon>Hologalegina</taxon>
        <taxon>IRL clade</taxon>
        <taxon>Trifolieae</taxon>
        <taxon>Trifolium</taxon>
    </lineage>
</organism>
<accession>A0A392QUA3</accession>
<dbReference type="EMBL" id="LXQA010155517">
    <property type="protein sequence ID" value="MCI26825.1"/>
    <property type="molecule type" value="Genomic_DNA"/>
</dbReference>
<dbReference type="AlphaFoldDB" id="A0A392QUA3"/>
<name>A0A392QUA3_9FABA</name>